<comment type="caution">
    <text evidence="7">The sequence shown here is derived from an EMBL/GenBank/DDBJ whole genome shotgun (WGS) entry which is preliminary data.</text>
</comment>
<dbReference type="PANTHER" id="PTHR30346:SF26">
    <property type="entry name" value="HYDROGEN PEROXIDE-INDUCIBLE GENES ACTIVATOR"/>
    <property type="match status" value="1"/>
</dbReference>
<dbReference type="Gene3D" id="3.40.190.10">
    <property type="entry name" value="Periplasmic binding protein-like II"/>
    <property type="match status" value="2"/>
</dbReference>
<dbReference type="GO" id="GO:0032993">
    <property type="term" value="C:protein-DNA complex"/>
    <property type="evidence" value="ECO:0007669"/>
    <property type="project" value="TreeGrafter"/>
</dbReference>
<evidence type="ECO:0000256" key="1">
    <source>
        <dbReference type="ARBA" id="ARBA00009437"/>
    </source>
</evidence>
<keyword evidence="2" id="KW-0805">Transcription regulation</keyword>
<organism evidence="7">
    <name type="scientific">invertebrate metagenome</name>
    <dbReference type="NCBI Taxonomy" id="1711999"/>
    <lineage>
        <taxon>unclassified sequences</taxon>
        <taxon>metagenomes</taxon>
        <taxon>organismal metagenomes</taxon>
    </lineage>
</organism>
<evidence type="ECO:0000313" key="7">
    <source>
        <dbReference type="EMBL" id="PJE79750.1"/>
    </source>
</evidence>
<dbReference type="SUPFAM" id="SSF46785">
    <property type="entry name" value="Winged helix' DNA-binding domain"/>
    <property type="match status" value="1"/>
</dbReference>
<evidence type="ECO:0000256" key="4">
    <source>
        <dbReference type="ARBA" id="ARBA00023159"/>
    </source>
</evidence>
<gene>
    <name evidence="7" type="primary">oxyR</name>
    <name evidence="7" type="ORF">CI610_01286</name>
</gene>
<feature type="domain" description="HTH lysR-type" evidence="6">
    <location>
        <begin position="1"/>
        <end position="58"/>
    </location>
</feature>
<evidence type="ECO:0000256" key="3">
    <source>
        <dbReference type="ARBA" id="ARBA00023125"/>
    </source>
</evidence>
<dbReference type="GO" id="GO:0003677">
    <property type="term" value="F:DNA binding"/>
    <property type="evidence" value="ECO:0007669"/>
    <property type="project" value="UniProtKB-KW"/>
</dbReference>
<dbReference type="GO" id="GO:0003700">
    <property type="term" value="F:DNA-binding transcription factor activity"/>
    <property type="evidence" value="ECO:0007669"/>
    <property type="project" value="InterPro"/>
</dbReference>
<reference evidence="7" key="1">
    <citation type="journal article" date="2017" name="Appl. Environ. Microbiol.">
        <title>Molecular characterization of an Endozoicomonas-like organism causing infection in king scallop Pecten maximus L.</title>
        <authorList>
            <person name="Cano I."/>
            <person name="van Aerle R."/>
            <person name="Ross S."/>
            <person name="Verner-Jeffreys D.W."/>
            <person name="Paley R.K."/>
            <person name="Rimmer G."/>
            <person name="Ryder D."/>
            <person name="Hooper P."/>
            <person name="Stone D."/>
            <person name="Feist S.W."/>
        </authorList>
    </citation>
    <scope>NUCLEOTIDE SEQUENCE</scope>
</reference>
<accession>A0A2H9T940</accession>
<proteinExistence type="inferred from homology"/>
<dbReference type="InterPro" id="IPR036388">
    <property type="entry name" value="WH-like_DNA-bd_sf"/>
</dbReference>
<dbReference type="EMBL" id="NSIT01000050">
    <property type="protein sequence ID" value="PJE79750.1"/>
    <property type="molecule type" value="Genomic_DNA"/>
</dbReference>
<evidence type="ECO:0000259" key="6">
    <source>
        <dbReference type="PROSITE" id="PS50931"/>
    </source>
</evidence>
<dbReference type="PROSITE" id="PS50931">
    <property type="entry name" value="HTH_LYSR"/>
    <property type="match status" value="1"/>
</dbReference>
<dbReference type="Pfam" id="PF03466">
    <property type="entry name" value="LysR_substrate"/>
    <property type="match status" value="1"/>
</dbReference>
<comment type="similarity">
    <text evidence="1">Belongs to the LysR transcriptional regulatory family.</text>
</comment>
<dbReference type="SUPFAM" id="SSF53850">
    <property type="entry name" value="Periplasmic binding protein-like II"/>
    <property type="match status" value="1"/>
</dbReference>
<dbReference type="PANTHER" id="PTHR30346">
    <property type="entry name" value="TRANSCRIPTIONAL DUAL REGULATOR HCAR-RELATED"/>
    <property type="match status" value="1"/>
</dbReference>
<dbReference type="CDD" id="cd08411">
    <property type="entry name" value="PBP2_OxyR"/>
    <property type="match status" value="1"/>
</dbReference>
<keyword evidence="4" id="KW-0010">Activator</keyword>
<keyword evidence="3" id="KW-0238">DNA-binding</keyword>
<evidence type="ECO:0000256" key="5">
    <source>
        <dbReference type="ARBA" id="ARBA00023163"/>
    </source>
</evidence>
<sequence>MTLTELRYIVTLAKEQHFGRAAAKCFVSQPTLSVGVKKLETELGVALFERTHSSVRVTPMGRQIVQQAQKVLEETAAVLQLAKSGKDQLRATLRVGAIYTIGPYLFPHLIPQLGRTAPEMPLYIEENFTAVLREKLRNGDMDAIIIALPFSEPEIVVQPLYDESFCVLLPCSHPWVKRKNVDINELPNEKLLLLGEGHCFREQILEACPALVSKQEYGDEVGGIEASSLETIRHMVASGMGISVLPQSAIMDGHYDSGILTSRPFQSPVPRRTVALAWRASFPRTKAIDVLSEALRLCSMTETQSI</sequence>
<dbReference type="InterPro" id="IPR036390">
    <property type="entry name" value="WH_DNA-bd_sf"/>
</dbReference>
<protein>
    <submittedName>
        <fullName evidence="7">Hydrogen peroxide-inducible genes activator</fullName>
    </submittedName>
</protein>
<dbReference type="Gene3D" id="1.10.10.10">
    <property type="entry name" value="Winged helix-like DNA-binding domain superfamily/Winged helix DNA-binding domain"/>
    <property type="match status" value="1"/>
</dbReference>
<dbReference type="AlphaFoldDB" id="A0A2H9T940"/>
<dbReference type="Pfam" id="PF00126">
    <property type="entry name" value="HTH_1"/>
    <property type="match status" value="1"/>
</dbReference>
<dbReference type="InterPro" id="IPR000847">
    <property type="entry name" value="LysR_HTH_N"/>
</dbReference>
<name>A0A2H9T940_9ZZZZ</name>
<dbReference type="FunFam" id="1.10.10.10:FF:000001">
    <property type="entry name" value="LysR family transcriptional regulator"/>
    <property type="match status" value="1"/>
</dbReference>
<keyword evidence="5" id="KW-0804">Transcription</keyword>
<evidence type="ECO:0000256" key="2">
    <source>
        <dbReference type="ARBA" id="ARBA00023015"/>
    </source>
</evidence>
<dbReference type="InterPro" id="IPR005119">
    <property type="entry name" value="LysR_subst-bd"/>
</dbReference>
<dbReference type="PRINTS" id="PR00039">
    <property type="entry name" value="HTHLYSR"/>
</dbReference>